<proteinExistence type="predicted"/>
<dbReference type="EMBL" id="VDCV01000010">
    <property type="protein sequence ID" value="KAB5538298.1"/>
    <property type="molecule type" value="Genomic_DNA"/>
</dbReference>
<dbReference type="Proteomes" id="UP000326939">
    <property type="component" value="Chromosome 10"/>
</dbReference>
<protein>
    <submittedName>
        <fullName evidence="1">Uncharacterized protein</fullName>
    </submittedName>
</protein>
<evidence type="ECO:0000313" key="2">
    <source>
        <dbReference type="Proteomes" id="UP000326939"/>
    </source>
</evidence>
<accession>A0A5N5L6Z2</accession>
<sequence>MMRLLCTLSTSRNNEKNLDEIEFLGHLLPHHSWLATCMLLTMPGADARAPVRCPRMIDCGSVCQGFPYKCVDGKCICGGEVFPRPPASIRQ</sequence>
<name>A0A5N5L6Z2_9ROSI</name>
<evidence type="ECO:0000313" key="1">
    <source>
        <dbReference type="EMBL" id="KAB5538298.1"/>
    </source>
</evidence>
<organism evidence="1 2">
    <name type="scientific">Salix brachista</name>
    <dbReference type="NCBI Taxonomy" id="2182728"/>
    <lineage>
        <taxon>Eukaryota</taxon>
        <taxon>Viridiplantae</taxon>
        <taxon>Streptophyta</taxon>
        <taxon>Embryophyta</taxon>
        <taxon>Tracheophyta</taxon>
        <taxon>Spermatophyta</taxon>
        <taxon>Magnoliopsida</taxon>
        <taxon>eudicotyledons</taxon>
        <taxon>Gunneridae</taxon>
        <taxon>Pentapetalae</taxon>
        <taxon>rosids</taxon>
        <taxon>fabids</taxon>
        <taxon>Malpighiales</taxon>
        <taxon>Salicaceae</taxon>
        <taxon>Saliceae</taxon>
        <taxon>Salix</taxon>
    </lineage>
</organism>
<keyword evidence="2" id="KW-1185">Reference proteome</keyword>
<dbReference type="AlphaFoldDB" id="A0A5N5L6Z2"/>
<comment type="caution">
    <text evidence="1">The sequence shown here is derived from an EMBL/GenBank/DDBJ whole genome shotgun (WGS) entry which is preliminary data.</text>
</comment>
<reference evidence="2" key="1">
    <citation type="journal article" date="2019" name="Gigascience">
        <title>De novo genome assembly of the endangered Acer yangbiense, a plant species with extremely small populations endemic to Yunnan Province, China.</title>
        <authorList>
            <person name="Yang J."/>
            <person name="Wariss H.M."/>
            <person name="Tao L."/>
            <person name="Zhang R."/>
            <person name="Yun Q."/>
            <person name="Hollingsworth P."/>
            <person name="Dao Z."/>
            <person name="Luo G."/>
            <person name="Guo H."/>
            <person name="Ma Y."/>
            <person name="Sun W."/>
        </authorList>
    </citation>
    <scope>NUCLEOTIDE SEQUENCE [LARGE SCALE GENOMIC DNA]</scope>
    <source>
        <strain evidence="2">cv. br00</strain>
    </source>
</reference>
<gene>
    <name evidence="1" type="ORF">DKX38_015831</name>
</gene>